<name>A0AA88YDK1_PINIB</name>
<gene>
    <name evidence="1" type="ORF">FSP39_008978</name>
</gene>
<dbReference type="InterPro" id="IPR053169">
    <property type="entry name" value="MUG_Protein"/>
</dbReference>
<accession>A0AA88YDK1</accession>
<keyword evidence="2" id="KW-1185">Reference proteome</keyword>
<dbReference type="InterPro" id="IPR005198">
    <property type="entry name" value="Glyco_hydro_76"/>
</dbReference>
<dbReference type="Pfam" id="PF03663">
    <property type="entry name" value="Glyco_hydro_76"/>
    <property type="match status" value="1"/>
</dbReference>
<dbReference type="GO" id="GO:0005975">
    <property type="term" value="P:carbohydrate metabolic process"/>
    <property type="evidence" value="ECO:0007669"/>
    <property type="project" value="InterPro"/>
</dbReference>
<dbReference type="AlphaFoldDB" id="A0AA88YDK1"/>
<dbReference type="PANTHER" id="PTHR47791">
    <property type="entry name" value="MEIOTICALLY UP-REGULATED GENE 191 PROTEIN"/>
    <property type="match status" value="1"/>
</dbReference>
<protein>
    <submittedName>
        <fullName evidence="1">Uncharacterized protein</fullName>
    </submittedName>
</protein>
<evidence type="ECO:0000313" key="2">
    <source>
        <dbReference type="Proteomes" id="UP001186944"/>
    </source>
</evidence>
<proteinExistence type="predicted"/>
<dbReference type="Proteomes" id="UP001186944">
    <property type="component" value="Unassembled WGS sequence"/>
</dbReference>
<organism evidence="1 2">
    <name type="scientific">Pinctada imbricata</name>
    <name type="common">Atlantic pearl-oyster</name>
    <name type="synonym">Pinctada martensii</name>
    <dbReference type="NCBI Taxonomy" id="66713"/>
    <lineage>
        <taxon>Eukaryota</taxon>
        <taxon>Metazoa</taxon>
        <taxon>Spiralia</taxon>
        <taxon>Lophotrochozoa</taxon>
        <taxon>Mollusca</taxon>
        <taxon>Bivalvia</taxon>
        <taxon>Autobranchia</taxon>
        <taxon>Pteriomorphia</taxon>
        <taxon>Pterioida</taxon>
        <taxon>Pterioidea</taxon>
        <taxon>Pteriidae</taxon>
        <taxon>Pinctada</taxon>
    </lineage>
</organism>
<evidence type="ECO:0000313" key="1">
    <source>
        <dbReference type="EMBL" id="KAK3097357.1"/>
    </source>
</evidence>
<dbReference type="InterPro" id="IPR008928">
    <property type="entry name" value="6-hairpin_glycosidase_sf"/>
</dbReference>
<comment type="caution">
    <text evidence="1">The sequence shown here is derived from an EMBL/GenBank/DDBJ whole genome shotgun (WGS) entry which is preliminary data.</text>
</comment>
<dbReference type="EMBL" id="VSWD01000007">
    <property type="protein sequence ID" value="KAK3097357.1"/>
    <property type="molecule type" value="Genomic_DNA"/>
</dbReference>
<reference evidence="1" key="1">
    <citation type="submission" date="2019-08" db="EMBL/GenBank/DDBJ databases">
        <title>The improved chromosome-level genome for the pearl oyster Pinctada fucata martensii using PacBio sequencing and Hi-C.</title>
        <authorList>
            <person name="Zheng Z."/>
        </authorList>
    </citation>
    <scope>NUCLEOTIDE SEQUENCE</scope>
    <source>
        <strain evidence="1">ZZ-2019</strain>
        <tissue evidence="1">Adductor muscle</tissue>
    </source>
</reference>
<dbReference type="PANTHER" id="PTHR47791:SF3">
    <property type="entry name" value="MEIOTICALLY UP-REGULATED GENE 191 PROTEIN"/>
    <property type="match status" value="1"/>
</dbReference>
<sequence length="316" mass="36120">MEMFGGDLSAYMACKTEFAHQSNWFPSPIAGLFSYLIWNGYDGFWQNGAILETITNFMYYANHTRYMNVIQDSYRELYSLLEAYGPYPSFDDMGCSQGWTYESGILVAAFAEMYKLHKNETYLMMADKLAWSTITYNSNGSDIFVEKNCEPDKCDDDMLMYKGIFARNIRYFLDVLPDQSKAEKYWKWINDNVLHMVKYNMCDDISISKCNITFKDGPPYYNISGPVFSGNWNGPFTVGAPMQQTSALDLFVSGIKPGTVCTGKYCDYSPYYPPPQPMTCGSHPCPTDQQCCEYSPYKSYTCCTPQQKCNKDGICV</sequence>
<dbReference type="Gene3D" id="1.50.10.20">
    <property type="match status" value="1"/>
</dbReference>
<dbReference type="SUPFAM" id="SSF48208">
    <property type="entry name" value="Six-hairpin glycosidases"/>
    <property type="match status" value="1"/>
</dbReference>